<dbReference type="KEGG" id="abs:AZOBR_p310298"/>
<dbReference type="Pfam" id="PF00128">
    <property type="entry name" value="Alpha-amylase"/>
    <property type="match status" value="1"/>
</dbReference>
<dbReference type="CDD" id="cd11347">
    <property type="entry name" value="AmyAc_1"/>
    <property type="match status" value="1"/>
</dbReference>
<evidence type="ECO:0000313" key="2">
    <source>
        <dbReference type="EMBL" id="CCD02556.1"/>
    </source>
</evidence>
<dbReference type="AlphaFoldDB" id="A0A9P1JZ86"/>
<dbReference type="SMART" id="SM00642">
    <property type="entry name" value="Aamy"/>
    <property type="match status" value="1"/>
</dbReference>
<dbReference type="InterPro" id="IPR017853">
    <property type="entry name" value="GH"/>
</dbReference>
<accession>A0A9P1JZ86</accession>
<name>A0A9P1JZ86_9PROT</name>
<organism evidence="2 3">
    <name type="scientific">Azospirillum baldaniorum</name>
    <dbReference type="NCBI Taxonomy" id="1064539"/>
    <lineage>
        <taxon>Bacteria</taxon>
        <taxon>Pseudomonadati</taxon>
        <taxon>Pseudomonadota</taxon>
        <taxon>Alphaproteobacteria</taxon>
        <taxon>Rhodospirillales</taxon>
        <taxon>Azospirillaceae</taxon>
        <taxon>Azospirillum</taxon>
    </lineage>
</organism>
<feature type="domain" description="Glycosyl hydrolase family 13 catalytic" evidence="1">
    <location>
        <begin position="87"/>
        <end position="399"/>
    </location>
</feature>
<dbReference type="SUPFAM" id="SSF51445">
    <property type="entry name" value="(Trans)glycosidases"/>
    <property type="match status" value="1"/>
</dbReference>
<dbReference type="EMBL" id="HE577330">
    <property type="protein sequence ID" value="CCD02556.1"/>
    <property type="molecule type" value="Genomic_DNA"/>
</dbReference>
<dbReference type="Gene3D" id="3.20.20.80">
    <property type="entry name" value="Glycosidases"/>
    <property type="match status" value="1"/>
</dbReference>
<reference evidence="2 3" key="1">
    <citation type="journal article" date="2011" name="PLoS Genet.">
        <title>Azospirillum genomes reveal transition of bacteria from aquatic to terrestrial environments.</title>
        <authorList>
            <person name="Wisniewski-Dye F."/>
            <person name="Borziak K."/>
            <person name="Khalsa-Moyers G."/>
            <person name="Alexandre G."/>
            <person name="Sukharnikov L.O."/>
            <person name="Wuichet K."/>
            <person name="Hurst G.B."/>
            <person name="McDonald W.H."/>
            <person name="Robertson J.S."/>
            <person name="Barbe V."/>
            <person name="Calteau A."/>
            <person name="Rouy Z."/>
            <person name="Mangenot S."/>
            <person name="Prigent-Combaret C."/>
            <person name="Normand P."/>
            <person name="Boyer M."/>
            <person name="Siguier P."/>
            <person name="Dessaux Y."/>
            <person name="Elmerich C."/>
            <person name="Condemine G."/>
            <person name="Krishnen G."/>
            <person name="Kennedy I."/>
            <person name="Paterson A.H."/>
            <person name="Gonzalez V."/>
            <person name="Mavingui P."/>
            <person name="Zhulin I.B."/>
        </authorList>
    </citation>
    <scope>NUCLEOTIDE SEQUENCE [LARGE SCALE GENOMIC DNA]</scope>
    <source>
        <strain evidence="2 3">Sp245</strain>
    </source>
</reference>
<dbReference type="RefSeq" id="WP_014199076.1">
    <property type="nucleotide sequence ID" value="NC_016595.1"/>
</dbReference>
<evidence type="ECO:0000259" key="1">
    <source>
        <dbReference type="SMART" id="SM00642"/>
    </source>
</evidence>
<protein>
    <submittedName>
        <fullName evidence="2">Alpha amylase catalytic region</fullName>
    </submittedName>
</protein>
<proteinExistence type="predicted"/>
<evidence type="ECO:0000313" key="3">
    <source>
        <dbReference type="Proteomes" id="UP000007319"/>
    </source>
</evidence>
<keyword evidence="2" id="KW-0614">Plasmid</keyword>
<gene>
    <name evidence="2" type="ORF">AZOBR_p310298</name>
</gene>
<dbReference type="Proteomes" id="UP000007319">
    <property type="component" value="Plasmid AZOBR_p3"/>
</dbReference>
<dbReference type="PANTHER" id="PTHR47786">
    <property type="entry name" value="ALPHA-1,4-GLUCAN:MALTOSE-1-PHOSPHATE MALTOSYLTRANSFERASE"/>
    <property type="match status" value="1"/>
</dbReference>
<dbReference type="PANTHER" id="PTHR47786:SF2">
    <property type="entry name" value="GLYCOSYL HYDROLASE FAMILY 13 CATALYTIC DOMAIN-CONTAINING PROTEIN"/>
    <property type="match status" value="1"/>
</dbReference>
<dbReference type="GO" id="GO:0005975">
    <property type="term" value="P:carbohydrate metabolic process"/>
    <property type="evidence" value="ECO:0007669"/>
    <property type="project" value="InterPro"/>
</dbReference>
<dbReference type="InterPro" id="IPR006047">
    <property type="entry name" value="GH13_cat_dom"/>
</dbReference>
<keyword evidence="3" id="KW-1185">Reference proteome</keyword>
<geneLocation type="plasmid" evidence="2 3">
    <name>AZOBR_p3</name>
</geneLocation>
<sequence length="511" mass="57900">MNDELGAPAPLSADGGIDRPTPCPSLYQINTRVWLTKLSVSLGRPATLDDVPDTELDHIAGAGFDWIWLLSVWSTGLAGQHISRTDQAWRREFEETLPDLREEDIAGSGFAITGYTVHPGLGGKVALARLRDRLRQRGLQLMLDFVPNHTALDHPWIEDHPEYYVSGTELDLARAPQNYIWVKGSRGDRLLAHGRDPYFSGWPDTLQLNYGNPATQEAMIGELLTIAEQCDGVRCDMAMLVLPDVFARTWGLPAPAFWPAAIMRIRERVPRFRFMAEVYWDLEWTMLQQGFDYAYDKRLYDRLRAGQARPVREHLQAGPDDQKKLARFLENHDEPRAAATLATGMHEAAAVITYLSPGLRFFHQGQFEGCKKRISPHLVRAPIEPQNEALKHFYCELLAVLRQPTVRNGEWRLLSCTPAWESNWTWDSCIASCWEGSNGQRILVAVNYAAHQSQCYVRLPWDDLAGGTVRLRDLIGSASYDREGNALISRGLYLDLPPWGRHVFKVSWTIE</sequence>